<evidence type="ECO:0000313" key="4">
    <source>
        <dbReference type="Proteomes" id="UP000619479"/>
    </source>
</evidence>
<evidence type="ECO:0000256" key="2">
    <source>
        <dbReference type="SAM" id="Phobius"/>
    </source>
</evidence>
<feature type="compositionally biased region" description="Polar residues" evidence="1">
    <location>
        <begin position="65"/>
        <end position="81"/>
    </location>
</feature>
<keyword evidence="2" id="KW-0812">Transmembrane</keyword>
<feature type="region of interest" description="Disordered" evidence="1">
    <location>
        <begin position="44"/>
        <end position="122"/>
    </location>
</feature>
<feature type="transmembrane region" description="Helical" evidence="2">
    <location>
        <begin position="12"/>
        <end position="32"/>
    </location>
</feature>
<keyword evidence="2" id="KW-0472">Membrane</keyword>
<evidence type="ECO:0000256" key="1">
    <source>
        <dbReference type="SAM" id="MobiDB-lite"/>
    </source>
</evidence>
<gene>
    <name evidence="3" type="ORF">Acy02nite_61880</name>
</gene>
<accession>A0A919IN66</accession>
<comment type="caution">
    <text evidence="3">The sequence shown here is derived from an EMBL/GenBank/DDBJ whole genome shotgun (WGS) entry which is preliminary data.</text>
</comment>
<feature type="transmembrane region" description="Helical" evidence="2">
    <location>
        <begin position="129"/>
        <end position="150"/>
    </location>
</feature>
<dbReference type="Proteomes" id="UP000619479">
    <property type="component" value="Unassembled WGS sequence"/>
</dbReference>
<name>A0A919IN66_9ACTN</name>
<dbReference type="AlphaFoldDB" id="A0A919IN66"/>
<organism evidence="3 4">
    <name type="scientific">Actinoplanes cyaneus</name>
    <dbReference type="NCBI Taxonomy" id="52696"/>
    <lineage>
        <taxon>Bacteria</taxon>
        <taxon>Bacillati</taxon>
        <taxon>Actinomycetota</taxon>
        <taxon>Actinomycetes</taxon>
        <taxon>Micromonosporales</taxon>
        <taxon>Micromonosporaceae</taxon>
        <taxon>Actinoplanes</taxon>
    </lineage>
</organism>
<protein>
    <submittedName>
        <fullName evidence="3">Uncharacterized protein</fullName>
    </submittedName>
</protein>
<proteinExistence type="predicted"/>
<dbReference type="RefSeq" id="WP_203747410.1">
    <property type="nucleotide sequence ID" value="NZ_BAAAUC010000022.1"/>
</dbReference>
<reference evidence="3" key="1">
    <citation type="submission" date="2021-01" db="EMBL/GenBank/DDBJ databases">
        <title>Whole genome shotgun sequence of Actinoplanes cyaneus NBRC 14990.</title>
        <authorList>
            <person name="Komaki H."/>
            <person name="Tamura T."/>
        </authorList>
    </citation>
    <scope>NUCLEOTIDE SEQUENCE</scope>
    <source>
        <strain evidence="3">NBRC 14990</strain>
    </source>
</reference>
<keyword evidence="4" id="KW-1185">Reference proteome</keyword>
<evidence type="ECO:0000313" key="3">
    <source>
        <dbReference type="EMBL" id="GID68307.1"/>
    </source>
</evidence>
<dbReference type="EMBL" id="BOMH01000045">
    <property type="protein sequence ID" value="GID68307.1"/>
    <property type="molecule type" value="Genomic_DNA"/>
</dbReference>
<sequence>MAEHAAEQRRNWLIALGAAAVLLILLALTLSFCDNTAGDDNTAALPGTTASAETLPPVDGPASPGTLSPGTLSPKTTVTPTGNGGQGVDPAATTPLATKSSPGKKASTKPTPAGGVDAGGGSGLTGRRVSLLVAGVFLLVAALITARFAVGRTARD</sequence>
<keyword evidence="2" id="KW-1133">Transmembrane helix</keyword>